<feature type="transmembrane region" description="Helical" evidence="7">
    <location>
        <begin position="297"/>
        <end position="319"/>
    </location>
</feature>
<dbReference type="PANTHER" id="PTHR43414">
    <property type="entry name" value="MULTIDRUG RESISTANCE PROTEIN MDTG"/>
    <property type="match status" value="1"/>
</dbReference>
<dbReference type="InterPro" id="IPR011701">
    <property type="entry name" value="MFS"/>
</dbReference>
<reference evidence="10" key="1">
    <citation type="journal article" date="2019" name="Int. J. Syst. Evol. Microbiol.">
        <title>The Global Catalogue of Microorganisms (GCM) 10K type strain sequencing project: providing services to taxonomists for standard genome sequencing and annotation.</title>
        <authorList>
            <consortium name="The Broad Institute Genomics Platform"/>
            <consortium name="The Broad Institute Genome Sequencing Center for Infectious Disease"/>
            <person name="Wu L."/>
            <person name="Ma J."/>
        </authorList>
    </citation>
    <scope>NUCLEOTIDE SEQUENCE [LARGE SCALE GENOMIC DNA]</scope>
    <source>
        <strain evidence="10">CECT 7184</strain>
    </source>
</reference>
<feature type="transmembrane region" description="Helical" evidence="7">
    <location>
        <begin position="238"/>
        <end position="261"/>
    </location>
</feature>
<keyword evidence="10" id="KW-1185">Reference proteome</keyword>
<keyword evidence="2" id="KW-0813">Transport</keyword>
<evidence type="ECO:0000256" key="7">
    <source>
        <dbReference type="SAM" id="Phobius"/>
    </source>
</evidence>
<dbReference type="PANTHER" id="PTHR43414:SF3">
    <property type="entry name" value="LMO2377 PROTEIN"/>
    <property type="match status" value="1"/>
</dbReference>
<keyword evidence="6 7" id="KW-0472">Membrane</keyword>
<protein>
    <submittedName>
        <fullName evidence="9">MFS transporter</fullName>
    </submittedName>
</protein>
<feature type="transmembrane region" description="Helical" evidence="7">
    <location>
        <begin position="340"/>
        <end position="357"/>
    </location>
</feature>
<keyword evidence="4 7" id="KW-0812">Transmembrane</keyword>
<feature type="transmembrane region" description="Helical" evidence="7">
    <location>
        <begin position="153"/>
        <end position="175"/>
    </location>
</feature>
<dbReference type="SUPFAM" id="SSF103473">
    <property type="entry name" value="MFS general substrate transporter"/>
    <property type="match status" value="1"/>
</dbReference>
<keyword evidence="3" id="KW-1003">Cell membrane</keyword>
<dbReference type="RefSeq" id="WP_385940421.1">
    <property type="nucleotide sequence ID" value="NZ_JBHSOZ010000003.1"/>
</dbReference>
<evidence type="ECO:0000256" key="6">
    <source>
        <dbReference type="ARBA" id="ARBA00023136"/>
    </source>
</evidence>
<evidence type="ECO:0000313" key="10">
    <source>
        <dbReference type="Proteomes" id="UP001596142"/>
    </source>
</evidence>
<proteinExistence type="predicted"/>
<dbReference type="Pfam" id="PF07690">
    <property type="entry name" value="MFS_1"/>
    <property type="match status" value="1"/>
</dbReference>
<name>A0ABW0YKX5_9BACI</name>
<dbReference type="Proteomes" id="UP001596142">
    <property type="component" value="Unassembled WGS sequence"/>
</dbReference>
<evidence type="ECO:0000256" key="3">
    <source>
        <dbReference type="ARBA" id="ARBA00022475"/>
    </source>
</evidence>
<gene>
    <name evidence="9" type="ORF">ACFPU1_09585</name>
</gene>
<feature type="transmembrane region" description="Helical" evidence="7">
    <location>
        <begin position="363"/>
        <end position="381"/>
    </location>
</feature>
<feature type="transmembrane region" description="Helical" evidence="7">
    <location>
        <begin position="273"/>
        <end position="291"/>
    </location>
</feature>
<evidence type="ECO:0000313" key="9">
    <source>
        <dbReference type="EMBL" id="MFC5713034.1"/>
    </source>
</evidence>
<evidence type="ECO:0000256" key="5">
    <source>
        <dbReference type="ARBA" id="ARBA00022989"/>
    </source>
</evidence>
<dbReference type="EMBL" id="JBHSOZ010000003">
    <property type="protein sequence ID" value="MFC5713034.1"/>
    <property type="molecule type" value="Genomic_DNA"/>
</dbReference>
<feature type="transmembrane region" description="Helical" evidence="7">
    <location>
        <begin position="68"/>
        <end position="86"/>
    </location>
</feature>
<feature type="transmembrane region" description="Helical" evidence="7">
    <location>
        <begin position="92"/>
        <end position="114"/>
    </location>
</feature>
<feature type="transmembrane region" description="Helical" evidence="7">
    <location>
        <begin position="126"/>
        <end position="147"/>
    </location>
</feature>
<organism evidence="9 10">
    <name type="scientific">Thalassorhabdus alkalitolerans</name>
    <dbReference type="NCBI Taxonomy" id="2282697"/>
    <lineage>
        <taxon>Bacteria</taxon>
        <taxon>Bacillati</taxon>
        <taxon>Bacillota</taxon>
        <taxon>Bacilli</taxon>
        <taxon>Bacillales</taxon>
        <taxon>Bacillaceae</taxon>
        <taxon>Thalassorhabdus</taxon>
    </lineage>
</organism>
<evidence type="ECO:0000259" key="8">
    <source>
        <dbReference type="PROSITE" id="PS50850"/>
    </source>
</evidence>
<evidence type="ECO:0000256" key="4">
    <source>
        <dbReference type="ARBA" id="ARBA00022692"/>
    </source>
</evidence>
<dbReference type="Gene3D" id="1.20.1250.20">
    <property type="entry name" value="MFS general substrate transporter like domains"/>
    <property type="match status" value="2"/>
</dbReference>
<dbReference type="PROSITE" id="PS50850">
    <property type="entry name" value="MFS"/>
    <property type="match status" value="1"/>
</dbReference>
<dbReference type="InterPro" id="IPR001958">
    <property type="entry name" value="Tet-R_TetA/multi-R_MdtG-like"/>
</dbReference>
<keyword evidence="5 7" id="KW-1133">Transmembrane helix</keyword>
<evidence type="ECO:0000256" key="2">
    <source>
        <dbReference type="ARBA" id="ARBA00022448"/>
    </source>
</evidence>
<comment type="subcellular location">
    <subcellularLocation>
        <location evidence="1">Cell membrane</location>
        <topology evidence="1">Multi-pass membrane protein</topology>
    </subcellularLocation>
</comment>
<dbReference type="InterPro" id="IPR036259">
    <property type="entry name" value="MFS_trans_sf"/>
</dbReference>
<sequence>MWFANFFVAASATMVLPFISLYIETLGDFSDAYVQRWAGYVFGVTFLVAFFFAPLWGRFGDRYGRKSILVITGLGISISIFLMGFVESVMGLFLLRLFMGIVTGFIPTAIALISAQSSKETAGEKLGTLQTGTVAGGLLGPLMGGVLADTTGFALTFVITSIVIALSTVLVAFGVKEVVYKEEGEEERAYSKKEIFRHVFTHPILHIVMIISLVMQTANFSVQPLLALYVNELNSTENIAFMAGFVFSVTGLGSLVAARKWGQLGDKIGHEKVLLILLILAAVFFIPQAFVTEIWQLVLLRFLFGVQVGGLIPCMTAYIRQACPVTVQGEVMGYNQSFRFLGNVVGPVMGGTVASFFHIPFVFIVSGGLFIISAFVLWLTLSRTNQHSSLPSAEAGKVRS</sequence>
<dbReference type="PRINTS" id="PR01035">
    <property type="entry name" value="TCRTETA"/>
</dbReference>
<accession>A0ABW0YKX5</accession>
<dbReference type="InterPro" id="IPR020846">
    <property type="entry name" value="MFS_dom"/>
</dbReference>
<comment type="caution">
    <text evidence="9">The sequence shown here is derived from an EMBL/GenBank/DDBJ whole genome shotgun (WGS) entry which is preliminary data.</text>
</comment>
<feature type="transmembrane region" description="Helical" evidence="7">
    <location>
        <begin position="195"/>
        <end position="218"/>
    </location>
</feature>
<evidence type="ECO:0000256" key="1">
    <source>
        <dbReference type="ARBA" id="ARBA00004651"/>
    </source>
</evidence>
<feature type="domain" description="Major facilitator superfamily (MFS) profile" evidence="8">
    <location>
        <begin position="1"/>
        <end position="385"/>
    </location>
</feature>
<feature type="transmembrane region" description="Helical" evidence="7">
    <location>
        <begin position="37"/>
        <end position="56"/>
    </location>
</feature>